<keyword evidence="3" id="KW-0808">Transferase</keyword>
<dbReference type="GO" id="GO:0032259">
    <property type="term" value="P:methylation"/>
    <property type="evidence" value="ECO:0007669"/>
    <property type="project" value="UniProtKB-KW"/>
</dbReference>
<dbReference type="CDD" id="cd00351">
    <property type="entry name" value="TS_Pyrimidine_HMase"/>
    <property type="match status" value="1"/>
</dbReference>
<keyword evidence="2" id="KW-0489">Methyltransferase</keyword>
<name>A0A0F8ZK39_9ZZZZ</name>
<dbReference type="InterPro" id="IPR036926">
    <property type="entry name" value="Thymidate_synth/dCMP_Mease_sf"/>
</dbReference>
<comment type="caution">
    <text evidence="5">The sequence shown here is derived from an EMBL/GenBank/DDBJ whole genome shotgun (WGS) entry which is preliminary data.</text>
</comment>
<dbReference type="Pfam" id="PF00303">
    <property type="entry name" value="Thymidylat_synt"/>
    <property type="match status" value="1"/>
</dbReference>
<proteinExistence type="inferred from homology"/>
<dbReference type="EC" id="2.1.1.45" evidence="1"/>
<dbReference type="AlphaFoldDB" id="A0A0F8ZK39"/>
<dbReference type="GO" id="GO:0005829">
    <property type="term" value="C:cytosol"/>
    <property type="evidence" value="ECO:0007669"/>
    <property type="project" value="TreeGrafter"/>
</dbReference>
<sequence length="291" mass="33837">LDLVKTILMDGVHKPNRTGVDTLSYFCYPFRHDLKDGFPLLTTKKMSDSLWNSMIHELFWFISGENHVRNLKKHTKIWNAWADEKGNLETAYGFYWRNFPHTGGEMKQYDHVKGPINAGNFDQLGYCIEQLKTNPNNRRLVVSAWEPYNAHKSRLPPCHLLYIFNVQNGRLCLHLTQRSCDVGLGICFNIASYALLTHIIAKEVGLKPGILSIMFVDAHIYYAEENDNTLIHDVPRYKYDHSRVLKEQIKRKPYPLPQIKVHGGPWDQHNFEDFELIDYQSHGPLKMKVAV</sequence>
<dbReference type="InterPro" id="IPR000398">
    <property type="entry name" value="Thymidylate_synthase"/>
</dbReference>
<dbReference type="PRINTS" id="PR00108">
    <property type="entry name" value="THYMDSNTHASE"/>
</dbReference>
<evidence type="ECO:0000256" key="3">
    <source>
        <dbReference type="ARBA" id="ARBA00022679"/>
    </source>
</evidence>
<dbReference type="NCBIfam" id="TIGR03284">
    <property type="entry name" value="thym_sym"/>
    <property type="match status" value="1"/>
</dbReference>
<protein>
    <recommendedName>
        <fullName evidence="1">thymidylate synthase</fullName>
        <ecNumber evidence="1">2.1.1.45</ecNumber>
    </recommendedName>
</protein>
<dbReference type="PANTHER" id="PTHR11548">
    <property type="entry name" value="THYMIDYLATE SYNTHASE 1"/>
    <property type="match status" value="1"/>
</dbReference>
<dbReference type="SUPFAM" id="SSF55831">
    <property type="entry name" value="Thymidylate synthase/dCMP hydroxymethylase"/>
    <property type="match status" value="1"/>
</dbReference>
<dbReference type="HAMAP" id="MF_00008">
    <property type="entry name" value="Thymidy_synth_bact"/>
    <property type="match status" value="1"/>
</dbReference>
<dbReference type="EMBL" id="LAZR01047452">
    <property type="protein sequence ID" value="KKK94188.1"/>
    <property type="molecule type" value="Genomic_DNA"/>
</dbReference>
<reference evidence="5" key="1">
    <citation type="journal article" date="2015" name="Nature">
        <title>Complex archaea that bridge the gap between prokaryotes and eukaryotes.</title>
        <authorList>
            <person name="Spang A."/>
            <person name="Saw J.H."/>
            <person name="Jorgensen S.L."/>
            <person name="Zaremba-Niedzwiedzka K."/>
            <person name="Martijn J."/>
            <person name="Lind A.E."/>
            <person name="van Eijk R."/>
            <person name="Schleper C."/>
            <person name="Guy L."/>
            <person name="Ettema T.J."/>
        </authorList>
    </citation>
    <scope>NUCLEOTIDE SEQUENCE</scope>
</reference>
<dbReference type="GO" id="GO:0006231">
    <property type="term" value="P:dTMP biosynthetic process"/>
    <property type="evidence" value="ECO:0007669"/>
    <property type="project" value="InterPro"/>
</dbReference>
<dbReference type="Gene3D" id="3.30.572.10">
    <property type="entry name" value="Thymidylate synthase/dCMP hydroxymethylase domain"/>
    <property type="match status" value="1"/>
</dbReference>
<evidence type="ECO:0000313" key="5">
    <source>
        <dbReference type="EMBL" id="KKK94188.1"/>
    </source>
</evidence>
<dbReference type="InterPro" id="IPR023451">
    <property type="entry name" value="Thymidate_synth/dCMP_Mease_dom"/>
</dbReference>
<feature type="non-terminal residue" evidence="5">
    <location>
        <position position="1"/>
    </location>
</feature>
<dbReference type="GO" id="GO:0004799">
    <property type="term" value="F:thymidylate synthase activity"/>
    <property type="evidence" value="ECO:0007669"/>
    <property type="project" value="UniProtKB-EC"/>
</dbReference>
<organism evidence="5">
    <name type="scientific">marine sediment metagenome</name>
    <dbReference type="NCBI Taxonomy" id="412755"/>
    <lineage>
        <taxon>unclassified sequences</taxon>
        <taxon>metagenomes</taxon>
        <taxon>ecological metagenomes</taxon>
    </lineage>
</organism>
<evidence type="ECO:0000256" key="1">
    <source>
        <dbReference type="ARBA" id="ARBA00011947"/>
    </source>
</evidence>
<accession>A0A0F8ZK39</accession>
<feature type="domain" description="Thymidylate synthase/dCMP hydroxymethylase" evidence="4">
    <location>
        <begin position="1"/>
        <end position="291"/>
    </location>
</feature>
<dbReference type="PANTHER" id="PTHR11548:SF1">
    <property type="entry name" value="THYMIDYLATE SYNTHASE 1"/>
    <property type="match status" value="1"/>
</dbReference>
<evidence type="ECO:0000256" key="2">
    <source>
        <dbReference type="ARBA" id="ARBA00022603"/>
    </source>
</evidence>
<gene>
    <name evidence="5" type="ORF">LCGC14_2685350</name>
</gene>
<evidence type="ECO:0000259" key="4">
    <source>
        <dbReference type="Pfam" id="PF00303"/>
    </source>
</evidence>
<dbReference type="InterPro" id="IPR045097">
    <property type="entry name" value="Thymidate_synth/dCMP_Mease"/>
</dbReference>